<accession>A0A1I8HPZ0</accession>
<dbReference type="GO" id="GO:0003677">
    <property type="term" value="F:DNA binding"/>
    <property type="evidence" value="ECO:0007669"/>
    <property type="project" value="InterPro"/>
</dbReference>
<evidence type="ECO:0000256" key="1">
    <source>
        <dbReference type="SAM" id="MobiDB-lite"/>
    </source>
</evidence>
<evidence type="ECO:0000313" key="2">
    <source>
        <dbReference type="Proteomes" id="UP000095280"/>
    </source>
</evidence>
<dbReference type="Gene3D" id="2.60.40.340">
    <property type="entry name" value="Rel homology domain (RHD), DNA-binding domain"/>
    <property type="match status" value="2"/>
</dbReference>
<protein>
    <submittedName>
        <fullName evidence="3">RHD domain-containing protein</fullName>
    </submittedName>
</protein>
<feature type="compositionally biased region" description="Basic and acidic residues" evidence="1">
    <location>
        <begin position="161"/>
        <end position="173"/>
    </location>
</feature>
<keyword evidence="2" id="KW-1185">Reference proteome</keyword>
<reference evidence="3" key="1">
    <citation type="submission" date="2016-11" db="UniProtKB">
        <authorList>
            <consortium name="WormBaseParasite"/>
        </authorList>
    </citation>
    <scope>IDENTIFICATION</scope>
</reference>
<dbReference type="WBParaSite" id="maker-uti_cns_0007364-snap-gene-0.8-mRNA-1">
    <property type="protein sequence ID" value="maker-uti_cns_0007364-snap-gene-0.8-mRNA-1"/>
    <property type="gene ID" value="maker-uti_cns_0007364-snap-gene-0.8"/>
</dbReference>
<feature type="compositionally biased region" description="Polar residues" evidence="1">
    <location>
        <begin position="143"/>
        <end position="155"/>
    </location>
</feature>
<dbReference type="GO" id="GO:0003700">
    <property type="term" value="F:DNA-binding transcription factor activity"/>
    <property type="evidence" value="ECO:0007669"/>
    <property type="project" value="InterPro"/>
</dbReference>
<organism evidence="2 3">
    <name type="scientific">Macrostomum lignano</name>
    <dbReference type="NCBI Taxonomy" id="282301"/>
    <lineage>
        <taxon>Eukaryota</taxon>
        <taxon>Metazoa</taxon>
        <taxon>Spiralia</taxon>
        <taxon>Lophotrochozoa</taxon>
        <taxon>Platyhelminthes</taxon>
        <taxon>Rhabditophora</taxon>
        <taxon>Macrostomorpha</taxon>
        <taxon>Macrostomida</taxon>
        <taxon>Macrostomidae</taxon>
        <taxon>Macrostomum</taxon>
    </lineage>
</organism>
<dbReference type="AlphaFoldDB" id="A0A1I8HPZ0"/>
<evidence type="ECO:0000313" key="3">
    <source>
        <dbReference type="WBParaSite" id="maker-uti_cns_0007364-snap-gene-0.8-mRNA-1"/>
    </source>
</evidence>
<name>A0A1I8HPZ0_9PLAT</name>
<sequence>LLNEIVASEVEYCEYSGSVAASDETQVNGRDFLLQAEPQILSLKEPPPPSLTIEEQPARFYGFRYESQQASYHLGRLLLGRSSTDGNKSFVRVRVSGIDPAVHSQLQLTVCTAVHVHVSAGLGLSLPERALQDVQQGVLNRTVSTTARPQPSSLAVGQRFGLEDDPNRTEGRPGKSSAPSEVLFHVGHKTAEVGEPLAACERGRLPVCAAIMFVASALVATTTQVIGRDFLLQEEPQILSLKELQPPTLTIEEQPARFYRYRYESDIRMDSGRVGGLLLGRSSTDGNKSF</sequence>
<dbReference type="Proteomes" id="UP000095280">
    <property type="component" value="Unplaced"/>
</dbReference>
<proteinExistence type="predicted"/>
<dbReference type="InterPro" id="IPR037059">
    <property type="entry name" value="RHD_DNA_bind_dom_sf"/>
</dbReference>
<feature type="region of interest" description="Disordered" evidence="1">
    <location>
        <begin position="143"/>
        <end position="180"/>
    </location>
</feature>